<name>A0ABP0YAQ9_9ROSI</name>
<keyword evidence="3" id="KW-1185">Reference proteome</keyword>
<evidence type="ECO:0000313" key="2">
    <source>
        <dbReference type="EMBL" id="CAK9316043.1"/>
    </source>
</evidence>
<accession>A0ABP0YAQ9</accession>
<reference evidence="2 3" key="1">
    <citation type="submission" date="2024-03" db="EMBL/GenBank/DDBJ databases">
        <authorList>
            <person name="Gkanogiannis A."/>
            <person name="Becerra Lopez-Lavalle L."/>
        </authorList>
    </citation>
    <scope>NUCLEOTIDE SEQUENCE [LARGE SCALE GENOMIC DNA]</scope>
</reference>
<evidence type="ECO:0000256" key="1">
    <source>
        <dbReference type="SAM" id="Coils"/>
    </source>
</evidence>
<sequence>MEKTSSQKSNESSEIVDVLKEAEGITYSSIESLLCFMVGPKLASKMSRWSLVSKLMQPKRVACKEEETYRNEVERMDATLYLITSHKSDFFVQVEDVQSSLRKLELSIHDLEEDLESLYRRLIKNRNKQYHDIKGMWKGPASKHTPVLTLNKGGDYWRKNGKKIVFLSSKRFSSCGLNSGMLTRGQLVNQGYQMKLSIQISIAVKDSNCLNNVNRHKNHKEACD</sequence>
<dbReference type="EMBL" id="OZ021736">
    <property type="protein sequence ID" value="CAK9316043.1"/>
    <property type="molecule type" value="Genomic_DNA"/>
</dbReference>
<dbReference type="Pfam" id="PF03087">
    <property type="entry name" value="BPS1"/>
    <property type="match status" value="1"/>
</dbReference>
<proteinExistence type="predicted"/>
<organism evidence="2 3">
    <name type="scientific">Citrullus colocynthis</name>
    <name type="common">colocynth</name>
    <dbReference type="NCBI Taxonomy" id="252529"/>
    <lineage>
        <taxon>Eukaryota</taxon>
        <taxon>Viridiplantae</taxon>
        <taxon>Streptophyta</taxon>
        <taxon>Embryophyta</taxon>
        <taxon>Tracheophyta</taxon>
        <taxon>Spermatophyta</taxon>
        <taxon>Magnoliopsida</taxon>
        <taxon>eudicotyledons</taxon>
        <taxon>Gunneridae</taxon>
        <taxon>Pentapetalae</taxon>
        <taxon>rosids</taxon>
        <taxon>fabids</taxon>
        <taxon>Cucurbitales</taxon>
        <taxon>Cucurbitaceae</taxon>
        <taxon>Benincaseae</taxon>
        <taxon>Citrullus</taxon>
    </lineage>
</organism>
<feature type="coiled-coil region" evidence="1">
    <location>
        <begin position="94"/>
        <end position="128"/>
    </location>
</feature>
<dbReference type="PANTHER" id="PTHR33070:SF129">
    <property type="entry name" value="DUF241 DOMAIN PROTEIN"/>
    <property type="match status" value="1"/>
</dbReference>
<dbReference type="InterPro" id="IPR004320">
    <property type="entry name" value="BPS1_pln"/>
</dbReference>
<gene>
    <name evidence="2" type="ORF">CITCOLO1_LOCUS7889</name>
</gene>
<protein>
    <submittedName>
        <fullName evidence="2">Uncharacterized protein</fullName>
    </submittedName>
</protein>
<evidence type="ECO:0000313" key="3">
    <source>
        <dbReference type="Proteomes" id="UP001642487"/>
    </source>
</evidence>
<dbReference type="PANTHER" id="PTHR33070">
    <property type="entry name" value="OS06G0725500 PROTEIN"/>
    <property type="match status" value="1"/>
</dbReference>
<dbReference type="Proteomes" id="UP001642487">
    <property type="component" value="Chromosome 2"/>
</dbReference>
<keyword evidence="1" id="KW-0175">Coiled coil</keyword>